<feature type="region of interest" description="Disordered" evidence="1">
    <location>
        <begin position="1"/>
        <end position="43"/>
    </location>
</feature>
<sequence>MTRRGEEFRRDTRPSALELKATRVDSPEPRSLEQRRTQESTRSGFRAWHWRLARGSLSDPIEISYYTCSRVRRTTLTEVAAVAGPRRRVKQRFQQAKNKAGLVLRFFGTLSEQNPYIA</sequence>
<dbReference type="AlphaFoldDB" id="Q0RXN4"/>
<dbReference type="EMBL" id="CP000432">
    <property type="protein sequence ID" value="ABG99952.1"/>
    <property type="molecule type" value="Genomic_DNA"/>
</dbReference>
<name>Q0RXN4_RHOJR</name>
<gene>
    <name evidence="2" type="ordered locus">RHA1_ro08908</name>
</gene>
<evidence type="ECO:0000313" key="2">
    <source>
        <dbReference type="EMBL" id="ABG99952.1"/>
    </source>
</evidence>
<keyword evidence="2" id="KW-0614">Plasmid</keyword>
<evidence type="ECO:0000256" key="1">
    <source>
        <dbReference type="SAM" id="MobiDB-lite"/>
    </source>
</evidence>
<accession>Q0RXN4</accession>
<organism evidence="2 3">
    <name type="scientific">Rhodococcus jostii (strain RHA1)</name>
    <dbReference type="NCBI Taxonomy" id="101510"/>
    <lineage>
        <taxon>Bacteria</taxon>
        <taxon>Bacillati</taxon>
        <taxon>Actinomycetota</taxon>
        <taxon>Actinomycetes</taxon>
        <taxon>Mycobacteriales</taxon>
        <taxon>Nocardiaceae</taxon>
        <taxon>Rhodococcus</taxon>
    </lineage>
</organism>
<evidence type="ECO:0000313" key="3">
    <source>
        <dbReference type="Proteomes" id="UP000008710"/>
    </source>
</evidence>
<geneLocation type="plasmid" evidence="2 3">
    <name>pRHL1</name>
</geneLocation>
<feature type="compositionally biased region" description="Basic and acidic residues" evidence="1">
    <location>
        <begin position="20"/>
        <end position="39"/>
    </location>
</feature>
<dbReference type="HOGENOM" id="CLU_2071284_0_0_11"/>
<reference evidence="3" key="1">
    <citation type="journal article" date="2006" name="Proc. Natl. Acad. Sci. U.S.A.">
        <title>The complete genome of Rhodococcus sp. RHA1 provides insights into a catabolic powerhouse.</title>
        <authorList>
            <person name="McLeod M.P."/>
            <person name="Warren R.L."/>
            <person name="Hsiao W.W.L."/>
            <person name="Araki N."/>
            <person name="Myhre M."/>
            <person name="Fernandes C."/>
            <person name="Miyazawa D."/>
            <person name="Wong W."/>
            <person name="Lillquist A.L."/>
            <person name="Wang D."/>
            <person name="Dosanjh M."/>
            <person name="Hara H."/>
            <person name="Petrescu A."/>
            <person name="Morin R.D."/>
            <person name="Yang G."/>
            <person name="Stott J.M."/>
            <person name="Schein J.E."/>
            <person name="Shin H."/>
            <person name="Smailus D."/>
            <person name="Siddiqui A.S."/>
            <person name="Marra M.A."/>
            <person name="Jones S.J.M."/>
            <person name="Holt R."/>
            <person name="Brinkman F.S.L."/>
            <person name="Miyauchi K."/>
            <person name="Fukuda M."/>
            <person name="Davies J.E."/>
            <person name="Mohn W.W."/>
            <person name="Eltis L.D."/>
        </authorList>
    </citation>
    <scope>NUCLEOTIDE SEQUENCE [LARGE SCALE GENOMIC DNA]</scope>
    <source>
        <strain evidence="3">RHA1</strain>
    </source>
</reference>
<dbReference type="KEGG" id="rha:RHA1_ro08908"/>
<dbReference type="Proteomes" id="UP000008710">
    <property type="component" value="Plasmid pRHL1"/>
</dbReference>
<proteinExistence type="predicted"/>
<feature type="compositionally biased region" description="Basic and acidic residues" evidence="1">
    <location>
        <begin position="1"/>
        <end position="13"/>
    </location>
</feature>
<protein>
    <submittedName>
        <fullName evidence="2">Uncharacterized protein</fullName>
    </submittedName>
</protein>